<gene>
    <name evidence="2" type="ORF">V6x_31290</name>
</gene>
<dbReference type="EMBL" id="CP036347">
    <property type="protein sequence ID" value="QDU03410.1"/>
    <property type="molecule type" value="Genomic_DNA"/>
</dbReference>
<dbReference type="InterPro" id="IPR023296">
    <property type="entry name" value="Glyco_hydro_beta-prop_sf"/>
</dbReference>
<evidence type="ECO:0008006" key="4">
    <source>
        <dbReference type="Google" id="ProtNLM"/>
    </source>
</evidence>
<dbReference type="AlphaFoldDB" id="A0A517WDS8"/>
<feature type="transmembrane region" description="Helical" evidence="1">
    <location>
        <begin position="52"/>
        <end position="71"/>
    </location>
</feature>
<reference evidence="2 3" key="1">
    <citation type="submission" date="2019-02" db="EMBL/GenBank/DDBJ databases">
        <title>Deep-cultivation of Planctomycetes and their phenomic and genomic characterization uncovers novel biology.</title>
        <authorList>
            <person name="Wiegand S."/>
            <person name="Jogler M."/>
            <person name="Boedeker C."/>
            <person name="Pinto D."/>
            <person name="Vollmers J."/>
            <person name="Rivas-Marin E."/>
            <person name="Kohn T."/>
            <person name="Peeters S.H."/>
            <person name="Heuer A."/>
            <person name="Rast P."/>
            <person name="Oberbeckmann S."/>
            <person name="Bunk B."/>
            <person name="Jeske O."/>
            <person name="Meyerdierks A."/>
            <person name="Storesund J.E."/>
            <person name="Kallscheuer N."/>
            <person name="Luecker S."/>
            <person name="Lage O.M."/>
            <person name="Pohl T."/>
            <person name="Merkel B.J."/>
            <person name="Hornburger P."/>
            <person name="Mueller R.-W."/>
            <person name="Bruemmer F."/>
            <person name="Labrenz M."/>
            <person name="Spormann A.M."/>
            <person name="Op den Camp H."/>
            <person name="Overmann J."/>
            <person name="Amann R."/>
            <person name="Jetten M.S.M."/>
            <person name="Mascher T."/>
            <person name="Medema M.H."/>
            <person name="Devos D.P."/>
            <person name="Kaster A.-K."/>
            <person name="Ovreas L."/>
            <person name="Rohde M."/>
            <person name="Galperin M.Y."/>
            <person name="Jogler C."/>
        </authorList>
    </citation>
    <scope>NUCLEOTIDE SEQUENCE [LARGE SCALE GENOMIC DNA]</scope>
    <source>
        <strain evidence="2 3">V6</strain>
    </source>
</reference>
<keyword evidence="1" id="KW-0472">Membrane</keyword>
<evidence type="ECO:0000313" key="3">
    <source>
        <dbReference type="Proteomes" id="UP000320722"/>
    </source>
</evidence>
<dbReference type="PANTHER" id="PTHR35279:SF1">
    <property type="entry name" value="ARABINANASE_LEVANSUCRASE_INVERTASE"/>
    <property type="match status" value="1"/>
</dbReference>
<dbReference type="SUPFAM" id="SSF75005">
    <property type="entry name" value="Arabinanase/levansucrase/invertase"/>
    <property type="match status" value="1"/>
</dbReference>
<protein>
    <recommendedName>
        <fullName evidence="4">Glycosylase</fullName>
    </recommendedName>
</protein>
<keyword evidence="1" id="KW-1133">Transmembrane helix</keyword>
<accession>A0A517WDS8</accession>
<dbReference type="Proteomes" id="UP000320722">
    <property type="component" value="Chromosome"/>
</dbReference>
<organism evidence="2 3">
    <name type="scientific">Gimesia chilikensis</name>
    <dbReference type="NCBI Taxonomy" id="2605989"/>
    <lineage>
        <taxon>Bacteria</taxon>
        <taxon>Pseudomonadati</taxon>
        <taxon>Planctomycetota</taxon>
        <taxon>Planctomycetia</taxon>
        <taxon>Planctomycetales</taxon>
        <taxon>Planctomycetaceae</taxon>
        <taxon>Gimesia</taxon>
    </lineage>
</organism>
<name>A0A517WDS8_9PLAN</name>
<sequence>MGIHQADPISATTLLYFQKRSAYNSETPRSWQWKHKKPDDCRKMNRITMKRTLTVIFSVLFFQALIVSLPVQKLSAEELTFPDELTKFVPYQHNPIFEAQGPGHWDVKIRERGWIMPEGDLYHLWFTGYDGNREGLKKLGYAWSYDGIHWTRSPCNPIYEKHWVEDMMVLKHDGTYHMFAEGKNDIAQHLVSTDAVNWKRVGALDVRLTNGKPIPEGPYGTPVVWRENDQWYLFYERRDAGIWLAISPDMKVWTNVNNDQPVMVPGPGKYDQKMIAMNQLIKHRGTYYMVFHGTAAARKPSLWTTNLAASKDLLHWVKYPGNPLTKPEANQSSGLLIPDGERFRFYTMHGQVDLHLPEKSKSE</sequence>
<evidence type="ECO:0000313" key="2">
    <source>
        <dbReference type="EMBL" id="QDU03410.1"/>
    </source>
</evidence>
<evidence type="ECO:0000256" key="1">
    <source>
        <dbReference type="SAM" id="Phobius"/>
    </source>
</evidence>
<keyword evidence="1" id="KW-0812">Transmembrane</keyword>
<dbReference type="Gene3D" id="2.115.10.20">
    <property type="entry name" value="Glycosyl hydrolase domain, family 43"/>
    <property type="match status" value="2"/>
</dbReference>
<proteinExistence type="predicted"/>
<dbReference type="PANTHER" id="PTHR35279">
    <property type="match status" value="1"/>
</dbReference>